<evidence type="ECO:0000313" key="3">
    <source>
        <dbReference type="Proteomes" id="UP000236724"/>
    </source>
</evidence>
<dbReference type="RefSeq" id="WP_103921587.1">
    <property type="nucleotide sequence ID" value="NZ_FMSV02000542.1"/>
</dbReference>
<dbReference type="InterPro" id="IPR029060">
    <property type="entry name" value="PIN-like_dom_sf"/>
</dbReference>
<dbReference type="OrthoDB" id="32974at2"/>
<name>A0A1H6FD48_9GAMM</name>
<dbReference type="EMBL" id="FMSV02000542">
    <property type="protein sequence ID" value="SEH08002.1"/>
    <property type="molecule type" value="Genomic_DNA"/>
</dbReference>
<dbReference type="InterPro" id="IPR002716">
    <property type="entry name" value="PIN_dom"/>
</dbReference>
<keyword evidence="3" id="KW-1185">Reference proteome</keyword>
<dbReference type="Gene3D" id="3.40.50.1010">
    <property type="entry name" value="5'-nuclease"/>
    <property type="match status" value="1"/>
</dbReference>
<dbReference type="SUPFAM" id="SSF88723">
    <property type="entry name" value="PIN domain-like"/>
    <property type="match status" value="1"/>
</dbReference>
<organism evidence="2 3">
    <name type="scientific">Candidatus Venteria ishoeyi</name>
    <dbReference type="NCBI Taxonomy" id="1899563"/>
    <lineage>
        <taxon>Bacteria</taxon>
        <taxon>Pseudomonadati</taxon>
        <taxon>Pseudomonadota</taxon>
        <taxon>Gammaproteobacteria</taxon>
        <taxon>Thiotrichales</taxon>
        <taxon>Thiotrichaceae</taxon>
        <taxon>Venteria</taxon>
    </lineage>
</organism>
<dbReference type="Proteomes" id="UP000236724">
    <property type="component" value="Unassembled WGS sequence"/>
</dbReference>
<dbReference type="CDD" id="cd18683">
    <property type="entry name" value="PIN_VapC-like"/>
    <property type="match status" value="1"/>
</dbReference>
<dbReference type="AlphaFoldDB" id="A0A1H6FD48"/>
<evidence type="ECO:0000259" key="1">
    <source>
        <dbReference type="Pfam" id="PF01850"/>
    </source>
</evidence>
<reference evidence="2 3" key="1">
    <citation type="submission" date="2016-10" db="EMBL/GenBank/DDBJ databases">
        <authorList>
            <person name="de Groot N.N."/>
        </authorList>
    </citation>
    <scope>NUCLEOTIDE SEQUENCE [LARGE SCALE GENOMIC DNA]</scope>
    <source>
        <strain evidence="2">MBHS1</strain>
    </source>
</reference>
<evidence type="ECO:0000313" key="2">
    <source>
        <dbReference type="EMBL" id="SEH08002.1"/>
    </source>
</evidence>
<accession>A0A1H6FD48</accession>
<gene>
    <name evidence="2" type="ORF">MBHS_03889</name>
</gene>
<dbReference type="Pfam" id="PF01850">
    <property type="entry name" value="PIN"/>
    <property type="match status" value="1"/>
</dbReference>
<proteinExistence type="predicted"/>
<feature type="domain" description="PIN" evidence="1">
    <location>
        <begin position="4"/>
        <end position="119"/>
    </location>
</feature>
<protein>
    <recommendedName>
        <fullName evidence="1">PIN domain-containing protein</fullName>
    </recommendedName>
</protein>
<sequence>MIGLDTNVLARYYIQDESDEEAQKQHEIARYLIMSGKPLMVCKTVILELEWVMRGYYDFNCTEIATVFRHLLSLSHIVVEDKAGVAQAVFACEQGLDFADALHHTGYQDCTEMVSFDDRKFIRHATRLGLEPPVNKLEDYK</sequence>